<feature type="domain" description="Outer membrane protein assembly factor BamE" evidence="7">
    <location>
        <begin position="49"/>
        <end position="117"/>
    </location>
</feature>
<evidence type="ECO:0000256" key="3">
    <source>
        <dbReference type="ARBA" id="ARBA00023237"/>
    </source>
</evidence>
<sequence>MPANFQRRPWLLAVAVAATLGLGACSGFTERTRGALAAVTPYKVEVVQGNFVSKEQVAALKPGMSRQQVREILGTSLLNDVFHANRWDYVFTIRRQGVDPQERRLTVFFNGEIMDRFQGDEMPSEEEFVATLDTRKKSGKVPALEASEDELKKYAPKDDEKKADASKGSSSASLPPLPAAYPPLEAAR</sequence>
<dbReference type="RefSeq" id="WP_093203768.1">
    <property type="nucleotide sequence ID" value="NZ_RXOE01000010.1"/>
</dbReference>
<keyword evidence="1 4" id="KW-0732">Signal</keyword>
<keyword evidence="4" id="KW-0564">Palmitate</keyword>
<evidence type="ECO:0000256" key="6">
    <source>
        <dbReference type="SAM" id="SignalP"/>
    </source>
</evidence>
<proteinExistence type="inferred from homology"/>
<dbReference type="HAMAP" id="MF_00925">
    <property type="entry name" value="OM_assembly_BamE"/>
    <property type="match status" value="1"/>
</dbReference>
<dbReference type="PANTHER" id="PTHR37482">
    <property type="entry name" value="OUTER MEMBRANE PROTEIN ASSEMBLY FACTOR BAME"/>
    <property type="match status" value="1"/>
</dbReference>
<evidence type="ECO:0000256" key="2">
    <source>
        <dbReference type="ARBA" id="ARBA00023136"/>
    </source>
</evidence>
<feature type="chain" id="PRO_5019599336" description="Outer membrane protein assembly factor BamE" evidence="6">
    <location>
        <begin position="25"/>
        <end position="188"/>
    </location>
</feature>
<keyword evidence="2 4" id="KW-0472">Membrane</keyword>
<feature type="region of interest" description="Disordered" evidence="5">
    <location>
        <begin position="136"/>
        <end position="188"/>
    </location>
</feature>
<feature type="compositionally biased region" description="Basic and acidic residues" evidence="5">
    <location>
        <begin position="149"/>
        <end position="165"/>
    </location>
</feature>
<feature type="signal peptide" evidence="6">
    <location>
        <begin position="1"/>
        <end position="24"/>
    </location>
</feature>
<comment type="similarity">
    <text evidence="4">Belongs to the BamE family.</text>
</comment>
<dbReference type="GO" id="GO:1990063">
    <property type="term" value="C:Bam protein complex"/>
    <property type="evidence" value="ECO:0007669"/>
    <property type="project" value="TreeGrafter"/>
</dbReference>
<keyword evidence="9" id="KW-1185">Reference proteome</keyword>
<evidence type="ECO:0000313" key="8">
    <source>
        <dbReference type="EMBL" id="RTQ31189.1"/>
    </source>
</evidence>
<organism evidence="8 9">
    <name type="scientific">Variovorax gossypii</name>
    <dbReference type="NCBI Taxonomy" id="1679495"/>
    <lineage>
        <taxon>Bacteria</taxon>
        <taxon>Pseudomonadati</taxon>
        <taxon>Pseudomonadota</taxon>
        <taxon>Betaproteobacteria</taxon>
        <taxon>Burkholderiales</taxon>
        <taxon>Comamonadaceae</taxon>
        <taxon>Variovorax</taxon>
    </lineage>
</organism>
<comment type="function">
    <text evidence="4">Part of the outer membrane protein assembly complex, which is involved in assembly and insertion of beta-barrel proteins into the outer membrane.</text>
</comment>
<dbReference type="PANTHER" id="PTHR37482:SF1">
    <property type="entry name" value="OUTER MEMBRANE PROTEIN ASSEMBLY FACTOR BAME"/>
    <property type="match status" value="1"/>
</dbReference>
<comment type="subcellular location">
    <subcellularLocation>
        <location evidence="4">Cell outer membrane</location>
        <topology evidence="4">Lipid-anchor</topology>
    </subcellularLocation>
</comment>
<dbReference type="EMBL" id="RXOE01000010">
    <property type="protein sequence ID" value="RTQ31189.1"/>
    <property type="molecule type" value="Genomic_DNA"/>
</dbReference>
<dbReference type="AlphaFoldDB" id="A0A431TDR1"/>
<evidence type="ECO:0000256" key="4">
    <source>
        <dbReference type="HAMAP-Rule" id="MF_00925"/>
    </source>
</evidence>
<dbReference type="PROSITE" id="PS51257">
    <property type="entry name" value="PROKAR_LIPOPROTEIN"/>
    <property type="match status" value="1"/>
</dbReference>
<keyword evidence="3 4" id="KW-0998">Cell outer membrane</keyword>
<reference evidence="8 9" key="1">
    <citation type="submission" date="2018-12" db="EMBL/GenBank/DDBJ databases">
        <title>The genome of Variovorax gossypii DSM 100435.</title>
        <authorList>
            <person name="Gao J."/>
            <person name="Sun J."/>
        </authorList>
    </citation>
    <scope>NUCLEOTIDE SEQUENCE [LARGE SCALE GENOMIC DNA]</scope>
    <source>
        <strain evidence="8 9">DSM 100435</strain>
    </source>
</reference>
<evidence type="ECO:0000256" key="5">
    <source>
        <dbReference type="SAM" id="MobiDB-lite"/>
    </source>
</evidence>
<dbReference type="InterPro" id="IPR007450">
    <property type="entry name" value="BamE_dom"/>
</dbReference>
<comment type="subunit">
    <text evidence="4">Part of the Bam complex.</text>
</comment>
<dbReference type="Gene3D" id="3.30.1450.10">
    <property type="match status" value="1"/>
</dbReference>
<accession>A0A431TDR1</accession>
<evidence type="ECO:0000256" key="1">
    <source>
        <dbReference type="ARBA" id="ARBA00022729"/>
    </source>
</evidence>
<dbReference type="Proteomes" id="UP000267418">
    <property type="component" value="Unassembled WGS sequence"/>
</dbReference>
<dbReference type="OrthoDB" id="9808250at2"/>
<dbReference type="GO" id="GO:0030674">
    <property type="term" value="F:protein-macromolecule adaptor activity"/>
    <property type="evidence" value="ECO:0007669"/>
    <property type="project" value="TreeGrafter"/>
</dbReference>
<gene>
    <name evidence="4 8" type="primary">bamE</name>
    <name evidence="8" type="ORF">EJP69_27115</name>
</gene>
<dbReference type="InterPro" id="IPR037873">
    <property type="entry name" value="BamE-like"/>
</dbReference>
<evidence type="ECO:0000259" key="7">
    <source>
        <dbReference type="Pfam" id="PF04355"/>
    </source>
</evidence>
<evidence type="ECO:0000313" key="9">
    <source>
        <dbReference type="Proteomes" id="UP000267418"/>
    </source>
</evidence>
<keyword evidence="4" id="KW-0449">Lipoprotein</keyword>
<dbReference type="GO" id="GO:0043165">
    <property type="term" value="P:Gram-negative-bacterium-type cell outer membrane assembly"/>
    <property type="evidence" value="ECO:0007669"/>
    <property type="project" value="UniProtKB-UniRule"/>
</dbReference>
<dbReference type="InterPro" id="IPR026592">
    <property type="entry name" value="BamE"/>
</dbReference>
<comment type="caution">
    <text evidence="8">The sequence shown here is derived from an EMBL/GenBank/DDBJ whole genome shotgun (WGS) entry which is preliminary data.</text>
</comment>
<dbReference type="GO" id="GO:0051205">
    <property type="term" value="P:protein insertion into membrane"/>
    <property type="evidence" value="ECO:0007669"/>
    <property type="project" value="UniProtKB-UniRule"/>
</dbReference>
<dbReference type="Pfam" id="PF04355">
    <property type="entry name" value="BamE"/>
    <property type="match status" value="1"/>
</dbReference>
<protein>
    <recommendedName>
        <fullName evidence="4">Outer membrane protein assembly factor BamE</fullName>
    </recommendedName>
</protein>
<name>A0A431TDR1_9BURK</name>